<organism evidence="1 2">
    <name type="scientific">Lysinibacillus sphaericus OT4b.31</name>
    <dbReference type="NCBI Taxonomy" id="1285586"/>
    <lineage>
        <taxon>Bacteria</taxon>
        <taxon>Bacillati</taxon>
        <taxon>Bacillota</taxon>
        <taxon>Bacilli</taxon>
        <taxon>Bacillales</taxon>
        <taxon>Bacillaceae</taxon>
        <taxon>Lysinibacillus</taxon>
    </lineage>
</organism>
<dbReference type="RefSeq" id="WP_010859131.1">
    <property type="nucleotide sequence ID" value="NZ_KB933398.1"/>
</dbReference>
<sequence length="167" mass="20028">MVREIINHILDSLPEEELEKIHYLLQTIEEDYLFRKSFTDKGVIISQYEEPQSIYKAWDSVFAKNISEETKHSIFYEQFKWHIFSYEKQHCLNGDEARKAFDDVPKDELFVMYQFSPHVLKLSAAQDVVAADFDSQQDIYIFDRDYTWTYVHTHEEQCGPYFYNINA</sequence>
<evidence type="ECO:0000313" key="2">
    <source>
        <dbReference type="Proteomes" id="UP000013911"/>
    </source>
</evidence>
<gene>
    <name evidence="1" type="ORF">H131_10913</name>
</gene>
<dbReference type="PATRIC" id="fig|1285586.5.peg.2211"/>
<dbReference type="InterPro" id="IPR025454">
    <property type="entry name" value="DUF4275"/>
</dbReference>
<evidence type="ECO:0000313" key="1">
    <source>
        <dbReference type="EMBL" id="EON72646.1"/>
    </source>
</evidence>
<proteinExistence type="predicted"/>
<dbReference type="OrthoDB" id="1711074at2"/>
<dbReference type="Proteomes" id="UP000013911">
    <property type="component" value="Unassembled WGS sequence"/>
</dbReference>
<dbReference type="eggNOG" id="ENOG5032J6Q">
    <property type="taxonomic scope" value="Bacteria"/>
</dbReference>
<reference evidence="1 2" key="1">
    <citation type="submission" date="2013-04" db="EMBL/GenBank/DDBJ databases">
        <title>Draft genome of the heavy metal tolerant bacterium Lysinibacillus sphaericus strain OT4b.31.</title>
        <authorList>
            <person name="Pena-Montenegro T.D."/>
            <person name="Dussan J."/>
        </authorList>
    </citation>
    <scope>NUCLEOTIDE SEQUENCE [LARGE SCALE GENOMIC DNA]</scope>
    <source>
        <strain evidence="1 2">OT4b.31</strain>
    </source>
</reference>
<dbReference type="EMBL" id="AQPX01000017">
    <property type="protein sequence ID" value="EON72646.1"/>
    <property type="molecule type" value="Genomic_DNA"/>
</dbReference>
<dbReference type="HOGENOM" id="CLU_135014_0_0_9"/>
<dbReference type="AlphaFoldDB" id="R7ZF40"/>
<comment type="caution">
    <text evidence="1">The sequence shown here is derived from an EMBL/GenBank/DDBJ whole genome shotgun (WGS) entry which is preliminary data.</text>
</comment>
<dbReference type="Pfam" id="PF14101">
    <property type="entry name" value="DUF4275"/>
    <property type="match status" value="1"/>
</dbReference>
<name>R7ZF40_LYSSH</name>
<protein>
    <recommendedName>
        <fullName evidence="3">DUF4275 domain-containing protein</fullName>
    </recommendedName>
</protein>
<evidence type="ECO:0008006" key="3">
    <source>
        <dbReference type="Google" id="ProtNLM"/>
    </source>
</evidence>
<accession>R7ZF40</accession>